<sequence length="86" mass="9392">MKNKSFGIVLKKCLADAAGYAVEIIFIMSIFFLLAYSASLFGEPSIWAVIGVTAVIYIFGSKSLKVNVASAKAHNAVLRYLDDRFP</sequence>
<dbReference type="Proteomes" id="UP000255129">
    <property type="component" value="Unassembled WGS sequence"/>
</dbReference>
<evidence type="ECO:0000313" key="2">
    <source>
        <dbReference type="EMBL" id="SUC33699.1"/>
    </source>
</evidence>
<evidence type="ECO:0000256" key="1">
    <source>
        <dbReference type="SAM" id="Phobius"/>
    </source>
</evidence>
<feature type="transmembrane region" description="Helical" evidence="1">
    <location>
        <begin position="20"/>
        <end position="38"/>
    </location>
</feature>
<dbReference type="GeneID" id="89492311"/>
<evidence type="ECO:0000313" key="3">
    <source>
        <dbReference type="Proteomes" id="UP000255129"/>
    </source>
</evidence>
<protein>
    <submittedName>
        <fullName evidence="2">Uncharacterized protein</fullName>
    </submittedName>
</protein>
<feature type="transmembrane region" description="Helical" evidence="1">
    <location>
        <begin position="44"/>
        <end position="60"/>
    </location>
</feature>
<keyword evidence="1" id="KW-1133">Transmembrane helix</keyword>
<keyword evidence="1" id="KW-0812">Transmembrane</keyword>
<name>A0A379FY49_9GAMM</name>
<proteinExistence type="predicted"/>
<dbReference type="AlphaFoldDB" id="A0A379FY49"/>
<reference evidence="2 3" key="1">
    <citation type="submission" date="2018-06" db="EMBL/GenBank/DDBJ databases">
        <authorList>
            <consortium name="Pathogen Informatics"/>
            <person name="Doyle S."/>
        </authorList>
    </citation>
    <scope>NUCLEOTIDE SEQUENCE [LARGE SCALE GENOMIC DNA]</scope>
    <source>
        <strain evidence="2 3">NCTC12026</strain>
    </source>
</reference>
<gene>
    <name evidence="2" type="ORF">NCTC12026_00020</name>
</gene>
<keyword evidence="1" id="KW-0472">Membrane</keyword>
<organism evidence="2 3">
    <name type="scientific">Providencia rustigianii</name>
    <dbReference type="NCBI Taxonomy" id="158850"/>
    <lineage>
        <taxon>Bacteria</taxon>
        <taxon>Pseudomonadati</taxon>
        <taxon>Pseudomonadota</taxon>
        <taxon>Gammaproteobacteria</taxon>
        <taxon>Enterobacterales</taxon>
        <taxon>Morganellaceae</taxon>
        <taxon>Providencia</taxon>
    </lineage>
</organism>
<accession>A0A379FY49</accession>
<dbReference type="RefSeq" id="WP_011039772.1">
    <property type="nucleotide sequence ID" value="NZ_UGUA01000001.1"/>
</dbReference>
<dbReference type="EMBL" id="UGUA01000001">
    <property type="protein sequence ID" value="SUC33699.1"/>
    <property type="molecule type" value="Genomic_DNA"/>
</dbReference>